<sequence>MDYKQSYIYLCSCAT</sequence>
<dbReference type="EMBL" id="GBXM01043122">
    <property type="protein sequence ID" value="JAH65455.1"/>
    <property type="molecule type" value="Transcribed_RNA"/>
</dbReference>
<name>A0A0E9UJL2_ANGAN</name>
<accession>A0A0E9UJL2</accession>
<evidence type="ECO:0000313" key="1">
    <source>
        <dbReference type="EMBL" id="JAH65455.1"/>
    </source>
</evidence>
<proteinExistence type="predicted"/>
<protein>
    <submittedName>
        <fullName evidence="1">Uncharacterized protein</fullName>
    </submittedName>
</protein>
<reference evidence="1" key="1">
    <citation type="submission" date="2014-11" db="EMBL/GenBank/DDBJ databases">
        <authorList>
            <person name="Amaro Gonzalez C."/>
        </authorList>
    </citation>
    <scope>NUCLEOTIDE SEQUENCE</scope>
</reference>
<reference evidence="1" key="2">
    <citation type="journal article" date="2015" name="Fish Shellfish Immunol.">
        <title>Early steps in the European eel (Anguilla anguilla)-Vibrio vulnificus interaction in the gills: Role of the RtxA13 toxin.</title>
        <authorList>
            <person name="Callol A."/>
            <person name="Pajuelo D."/>
            <person name="Ebbesson L."/>
            <person name="Teles M."/>
            <person name="MacKenzie S."/>
            <person name="Amaro C."/>
        </authorList>
    </citation>
    <scope>NUCLEOTIDE SEQUENCE</scope>
</reference>
<organism evidence="1">
    <name type="scientific">Anguilla anguilla</name>
    <name type="common">European freshwater eel</name>
    <name type="synonym">Muraena anguilla</name>
    <dbReference type="NCBI Taxonomy" id="7936"/>
    <lineage>
        <taxon>Eukaryota</taxon>
        <taxon>Metazoa</taxon>
        <taxon>Chordata</taxon>
        <taxon>Craniata</taxon>
        <taxon>Vertebrata</taxon>
        <taxon>Euteleostomi</taxon>
        <taxon>Actinopterygii</taxon>
        <taxon>Neopterygii</taxon>
        <taxon>Teleostei</taxon>
        <taxon>Anguilliformes</taxon>
        <taxon>Anguillidae</taxon>
        <taxon>Anguilla</taxon>
    </lineage>
</organism>